<proteinExistence type="predicted"/>
<feature type="region of interest" description="Disordered" evidence="1">
    <location>
        <begin position="609"/>
        <end position="628"/>
    </location>
</feature>
<keyword evidence="3" id="KW-1185">Reference proteome</keyword>
<evidence type="ECO:0000256" key="1">
    <source>
        <dbReference type="SAM" id="MobiDB-lite"/>
    </source>
</evidence>
<feature type="compositionally biased region" description="Low complexity" evidence="1">
    <location>
        <begin position="1"/>
        <end position="23"/>
    </location>
</feature>
<organism evidence="2 3">
    <name type="scientific">Gigaspora margarita</name>
    <dbReference type="NCBI Taxonomy" id="4874"/>
    <lineage>
        <taxon>Eukaryota</taxon>
        <taxon>Fungi</taxon>
        <taxon>Fungi incertae sedis</taxon>
        <taxon>Mucoromycota</taxon>
        <taxon>Glomeromycotina</taxon>
        <taxon>Glomeromycetes</taxon>
        <taxon>Diversisporales</taxon>
        <taxon>Gigasporaceae</taxon>
        <taxon>Gigaspora</taxon>
    </lineage>
</organism>
<dbReference type="Proteomes" id="UP000789901">
    <property type="component" value="Unassembled WGS sequence"/>
</dbReference>
<gene>
    <name evidence="2" type="ORF">GMARGA_LOCUS26319</name>
</gene>
<feature type="region of interest" description="Disordered" evidence="1">
    <location>
        <begin position="784"/>
        <end position="811"/>
    </location>
</feature>
<feature type="non-terminal residue" evidence="2">
    <location>
        <position position="913"/>
    </location>
</feature>
<dbReference type="PANTHER" id="PTHR33066:SF2">
    <property type="entry name" value="FILAGGRIN-2-LIKE"/>
    <property type="match status" value="1"/>
</dbReference>
<dbReference type="PANTHER" id="PTHR33066">
    <property type="entry name" value="INTEGRASE_SAM-LIKE_N DOMAIN-CONTAINING PROTEIN"/>
    <property type="match status" value="1"/>
</dbReference>
<reference evidence="2 3" key="1">
    <citation type="submission" date="2021-06" db="EMBL/GenBank/DDBJ databases">
        <authorList>
            <person name="Kallberg Y."/>
            <person name="Tangrot J."/>
            <person name="Rosling A."/>
        </authorList>
    </citation>
    <scope>NUCLEOTIDE SEQUENCE [LARGE SCALE GENOMIC DNA]</scope>
    <source>
        <strain evidence="2 3">120-4 pot B 10/14</strain>
    </source>
</reference>
<sequence length="913" mass="104161">TLNDTNDTNNANNTNNASTNINIEEGQGYDSDESSHAPFNNNDLEESFDEDPHNYWIPTGIMAELTTNIYKGNSLLQQECQALLQSYPRNKNIKFNPLPMDKQIISHMSKQARNTDKVLSKLAYKFSSSVRPLDLAIKHVYEIKPTDEDQDGLASWKYLEEALLSTRLLTLDALSALNVARRNEVLKSFMPSHQPAPETESMFEGELQEIMEKGNREAKFFNDVLYQRRQQENLEPTDRKTGTGVVHRRTARINNKHTKLKKYGRRKVKRSTPYIAVLPSTTLGYDNNQKGILSCLETYTAITDPHSLSIATKYRNSAGSYTLDRSESHKGFPFTQTLFYLKHFFSTQKNGSTQASNRLMKIKHLHSIPAFQNRRIRSGKISAMRKRLYGINRYQRGFSPCIFTFRSPKVFRIRMQRETILLYMSTFWAFNQSTDIHKDSSTSHGDGKTDEHKISSILGQYSYNGKIPQASKSRQGETCRPTIQNGFQYKYRKIMARASLVNRVLRVYHKFERNDAPNTQSQNKGVNSRMLSNVQKDKHSYMKTSIINRKAYSRFSSSSVIREQTTTTAMDRATYTSQGKKSFGRTAKYDYTNRCFAVGLGSRNEQSDNFGKMVGKGKRRSYKPARNQDNFEGIDTMETTMQLDNYHKIGLYDHVATEYCDPGSTPSREDERTSRCSTTNDKSTIRMDFVETNVQHTTADLGVPEHRSICDQQEHSNEEIFQLEIRPSGISNRCIYPTLKEVESICKSTMDFITQSISQDSLRESHSDTDFPVMVFSSLVPDTNGSSSRYSNNVTSQSNLLRENHTSQKSQVENLHSTYIRKQLKDKGFSDRAAELCISPYDPKASESVSACMRKWVNWCASGGHDPIRSAISEVHTPVEEKAIGAHSIIVKVMKGIYNLRPPKQKPTDVVDV</sequence>
<accession>A0ABN7W3Z6</accession>
<comment type="caution">
    <text evidence="2">The sequence shown here is derived from an EMBL/GenBank/DDBJ whole genome shotgun (WGS) entry which is preliminary data.</text>
</comment>
<dbReference type="EMBL" id="CAJVQB010030434">
    <property type="protein sequence ID" value="CAG8815548.1"/>
    <property type="molecule type" value="Genomic_DNA"/>
</dbReference>
<name>A0ABN7W3Z6_GIGMA</name>
<evidence type="ECO:0000313" key="3">
    <source>
        <dbReference type="Proteomes" id="UP000789901"/>
    </source>
</evidence>
<feature type="non-terminal residue" evidence="2">
    <location>
        <position position="1"/>
    </location>
</feature>
<evidence type="ECO:0000313" key="2">
    <source>
        <dbReference type="EMBL" id="CAG8815548.1"/>
    </source>
</evidence>
<feature type="region of interest" description="Disordered" evidence="1">
    <location>
        <begin position="1"/>
        <end position="51"/>
    </location>
</feature>
<protein>
    <submittedName>
        <fullName evidence="2">7160_t:CDS:1</fullName>
    </submittedName>
</protein>